<comment type="catalytic activity">
    <reaction evidence="5">
        <text>[protein]-C-terminal S-[(2E,6E)-farnesyl]-L-cysteine + S-adenosyl-L-methionine = [protein]-C-terminal S-[(2E,6E)-farnesyl]-L-cysteine methyl ester + S-adenosyl-L-homocysteine</text>
        <dbReference type="Rhea" id="RHEA:21672"/>
        <dbReference type="Rhea" id="RHEA-COMP:12125"/>
        <dbReference type="Rhea" id="RHEA-COMP:12126"/>
        <dbReference type="ChEBI" id="CHEBI:57856"/>
        <dbReference type="ChEBI" id="CHEBI:59789"/>
        <dbReference type="ChEBI" id="CHEBI:90510"/>
        <dbReference type="ChEBI" id="CHEBI:90511"/>
        <dbReference type="EC" id="2.1.1.100"/>
    </reaction>
</comment>
<dbReference type="Pfam" id="PF04140">
    <property type="entry name" value="ICMT"/>
    <property type="match status" value="1"/>
</dbReference>
<feature type="transmembrane region" description="Helical" evidence="5">
    <location>
        <begin position="194"/>
        <end position="212"/>
    </location>
</feature>
<proteinExistence type="inferred from homology"/>
<dbReference type="GO" id="GO:0032259">
    <property type="term" value="P:methylation"/>
    <property type="evidence" value="ECO:0007669"/>
    <property type="project" value="UniProtKB-KW"/>
</dbReference>
<feature type="transmembrane region" description="Helical" evidence="5">
    <location>
        <begin position="7"/>
        <end position="24"/>
    </location>
</feature>
<evidence type="ECO:0000256" key="3">
    <source>
        <dbReference type="ARBA" id="ARBA00022989"/>
    </source>
</evidence>
<comment type="subcellular location">
    <subcellularLocation>
        <location evidence="5">Endoplasmic reticulum membrane</location>
        <topology evidence="5">Multi-pass membrane protein</topology>
    </subcellularLocation>
    <subcellularLocation>
        <location evidence="1">Membrane</location>
        <topology evidence="1">Multi-pass membrane protein</topology>
    </subcellularLocation>
</comment>
<gene>
    <name evidence="6" type="ORF">R3P38DRAFT_3341131</name>
</gene>
<evidence type="ECO:0000256" key="1">
    <source>
        <dbReference type="ARBA" id="ARBA00004141"/>
    </source>
</evidence>
<keyword evidence="2 5" id="KW-0812">Transmembrane</keyword>
<keyword evidence="5" id="KW-0949">S-adenosyl-L-methionine</keyword>
<dbReference type="EMBL" id="JAWWNJ010000002">
    <property type="protein sequence ID" value="KAK7062507.1"/>
    <property type="molecule type" value="Genomic_DNA"/>
</dbReference>
<reference evidence="6 7" key="1">
    <citation type="journal article" date="2024" name="J Genomics">
        <title>Draft genome sequencing and assembly of Favolaschia claudopus CIRM-BRFM 2984 isolated from oak limbs.</title>
        <authorList>
            <person name="Navarro D."/>
            <person name="Drula E."/>
            <person name="Chaduli D."/>
            <person name="Cazenave R."/>
            <person name="Ahrendt S."/>
            <person name="Wang J."/>
            <person name="Lipzen A."/>
            <person name="Daum C."/>
            <person name="Barry K."/>
            <person name="Grigoriev I.V."/>
            <person name="Favel A."/>
            <person name="Rosso M.N."/>
            <person name="Martin F."/>
        </authorList>
    </citation>
    <scope>NUCLEOTIDE SEQUENCE [LARGE SCALE GENOMIC DNA]</scope>
    <source>
        <strain evidence="6 7">CIRM-BRFM 2984</strain>
    </source>
</reference>
<accession>A0AAW0EG33</accession>
<dbReference type="EC" id="2.1.1.100" evidence="5"/>
<evidence type="ECO:0000256" key="5">
    <source>
        <dbReference type="RuleBase" id="RU362022"/>
    </source>
</evidence>
<evidence type="ECO:0000313" key="7">
    <source>
        <dbReference type="Proteomes" id="UP001362999"/>
    </source>
</evidence>
<feature type="transmembrane region" description="Helical" evidence="5">
    <location>
        <begin position="161"/>
        <end position="182"/>
    </location>
</feature>
<dbReference type="PANTHER" id="PTHR12714">
    <property type="entry name" value="PROTEIN-S ISOPRENYLCYSTEINE O-METHYLTRANSFERASE"/>
    <property type="match status" value="1"/>
</dbReference>
<feature type="transmembrane region" description="Helical" evidence="5">
    <location>
        <begin position="104"/>
        <end position="121"/>
    </location>
</feature>
<evidence type="ECO:0000256" key="4">
    <source>
        <dbReference type="ARBA" id="ARBA00023136"/>
    </source>
</evidence>
<keyword evidence="4 5" id="KW-0472">Membrane</keyword>
<keyword evidence="3 5" id="KW-1133">Transmembrane helix</keyword>
<dbReference type="AlphaFoldDB" id="A0AAW0EG33"/>
<keyword evidence="5" id="KW-0489">Methyltransferase</keyword>
<keyword evidence="5" id="KW-0256">Endoplasmic reticulum</keyword>
<keyword evidence="7" id="KW-1185">Reference proteome</keyword>
<protein>
    <recommendedName>
        <fullName evidence="5">Protein-S-isoprenylcysteine O-methyltransferase</fullName>
        <ecNumber evidence="5">2.1.1.100</ecNumber>
    </recommendedName>
</protein>
<comment type="similarity">
    <text evidence="5">Belongs to the class VI-like SAM-binding methyltransferase superfamily. Isoprenylcysteine carboxyl methyltransferase family.</text>
</comment>
<dbReference type="InterPro" id="IPR007269">
    <property type="entry name" value="ICMT_MeTrfase"/>
</dbReference>
<organism evidence="6 7">
    <name type="scientific">Favolaschia claudopus</name>
    <dbReference type="NCBI Taxonomy" id="2862362"/>
    <lineage>
        <taxon>Eukaryota</taxon>
        <taxon>Fungi</taxon>
        <taxon>Dikarya</taxon>
        <taxon>Basidiomycota</taxon>
        <taxon>Agaricomycotina</taxon>
        <taxon>Agaricomycetes</taxon>
        <taxon>Agaricomycetidae</taxon>
        <taxon>Agaricales</taxon>
        <taxon>Marasmiineae</taxon>
        <taxon>Mycenaceae</taxon>
        <taxon>Favolaschia</taxon>
    </lineage>
</organism>
<evidence type="ECO:0000256" key="2">
    <source>
        <dbReference type="ARBA" id="ARBA00022692"/>
    </source>
</evidence>
<dbReference type="PANTHER" id="PTHR12714:SF9">
    <property type="entry name" value="PROTEIN-S-ISOPRENYLCYSTEINE O-METHYLTRANSFERASE"/>
    <property type="match status" value="1"/>
</dbReference>
<keyword evidence="5" id="KW-0808">Transferase</keyword>
<name>A0AAW0EG33_9AGAR</name>
<evidence type="ECO:0000313" key="6">
    <source>
        <dbReference type="EMBL" id="KAK7062507.1"/>
    </source>
</evidence>
<dbReference type="Proteomes" id="UP001362999">
    <property type="component" value="Unassembled WGS sequence"/>
</dbReference>
<comment type="caution">
    <text evidence="6">The sequence shown here is derived from an EMBL/GenBank/DDBJ whole genome shotgun (WGS) entry which is preliminary data.</text>
</comment>
<dbReference type="Gene3D" id="1.20.120.1630">
    <property type="match status" value="1"/>
</dbReference>
<dbReference type="GO" id="GO:0004671">
    <property type="term" value="F:protein C-terminal S-isoprenylcysteine carboxyl O-methyltransferase activity"/>
    <property type="evidence" value="ECO:0007669"/>
    <property type="project" value="UniProtKB-EC"/>
</dbReference>
<sequence>MASAETLLKSILILVASLASNYGLTPPTAKQPKDSTQNEAVYRGQSFEVVVYLWTNLGRIVVMLLGLLHVSAMITLELPGRLPQTIAQTLCPYPAPNIHGLRELSVTFGLGVSLMILGSLLRGWCFHALGQHFTFHVTVASNHALVTTGPYAYVRHPSYTAVFMMLLGFTLAYIVSHGSYISECWSLSSTGGKGFVYVGWFLVPAYTVVSLAKRGIVEDGLLKQRFGTKWVQYATRVPFRFIPYLV</sequence>
<feature type="transmembrane region" description="Helical" evidence="5">
    <location>
        <begin position="57"/>
        <end position="76"/>
    </location>
</feature>
<dbReference type="GO" id="GO:0005789">
    <property type="term" value="C:endoplasmic reticulum membrane"/>
    <property type="evidence" value="ECO:0007669"/>
    <property type="project" value="UniProtKB-SubCell"/>
</dbReference>